<dbReference type="AlphaFoldDB" id="A0A5J5FAC6"/>
<dbReference type="InterPro" id="IPR046496">
    <property type="entry name" value="DUF6589"/>
</dbReference>
<dbReference type="OrthoDB" id="2496395at2759"/>
<dbReference type="Pfam" id="PF20231">
    <property type="entry name" value="DUF6589"/>
    <property type="match status" value="1"/>
</dbReference>
<name>A0A5J5FAC6_9PEZI</name>
<evidence type="ECO:0000313" key="2">
    <source>
        <dbReference type="EMBL" id="KAA8913734.1"/>
    </source>
</evidence>
<accession>A0A5J5FAC6</accession>
<evidence type="ECO:0000259" key="1">
    <source>
        <dbReference type="Pfam" id="PF20231"/>
    </source>
</evidence>
<sequence>MHRGSLDHCTTAYMYELFVPAPQQQEDIEAYLAILAAQEEKTRLRKIGIPRSLVKRLDPDYHASQRMDFLFAQSITEYWPQAVLVHLSDFCYEYFGNETMAAYKVDGKQLERPSMPETLYRTPHQRSRIHPLKVLDIDESSIDGDAQVIEAIATELDIELAQLNGSSIMITGDQMTTSRVRSLKDLRVRDKFERRMGFADNSQRMATH</sequence>
<evidence type="ECO:0000313" key="3">
    <source>
        <dbReference type="Proteomes" id="UP000326924"/>
    </source>
</evidence>
<gene>
    <name evidence="2" type="ORF">FN846DRAFT_985574</name>
</gene>
<keyword evidence="3" id="KW-1185">Reference proteome</keyword>
<comment type="caution">
    <text evidence="2">The sequence shown here is derived from an EMBL/GenBank/DDBJ whole genome shotgun (WGS) entry which is preliminary data.</text>
</comment>
<dbReference type="InParanoid" id="A0A5J5FAC6"/>
<proteinExistence type="predicted"/>
<dbReference type="Proteomes" id="UP000326924">
    <property type="component" value="Unassembled WGS sequence"/>
</dbReference>
<reference evidence="2 3" key="1">
    <citation type="submission" date="2019-09" db="EMBL/GenBank/DDBJ databases">
        <title>Draft genome of the ectomycorrhizal ascomycete Sphaerosporella brunnea.</title>
        <authorList>
            <consortium name="DOE Joint Genome Institute"/>
            <person name="Benucci G.M."/>
            <person name="Marozzi G."/>
            <person name="Antonielli L."/>
            <person name="Sanchez S."/>
            <person name="Marco P."/>
            <person name="Wang X."/>
            <person name="Falini L.B."/>
            <person name="Barry K."/>
            <person name="Haridas S."/>
            <person name="Lipzen A."/>
            <person name="Labutti K."/>
            <person name="Grigoriev I.V."/>
            <person name="Murat C."/>
            <person name="Martin F."/>
            <person name="Albertini E."/>
            <person name="Donnini D."/>
            <person name="Bonito G."/>
        </authorList>
    </citation>
    <scope>NUCLEOTIDE SEQUENCE [LARGE SCALE GENOMIC DNA]</scope>
    <source>
        <strain evidence="2 3">Sb_GMNB300</strain>
    </source>
</reference>
<feature type="domain" description="DUF6589" evidence="1">
    <location>
        <begin position="109"/>
        <end position="194"/>
    </location>
</feature>
<dbReference type="EMBL" id="VXIS01000012">
    <property type="protein sequence ID" value="KAA8913734.1"/>
    <property type="molecule type" value="Genomic_DNA"/>
</dbReference>
<organism evidence="2 3">
    <name type="scientific">Sphaerosporella brunnea</name>
    <dbReference type="NCBI Taxonomy" id="1250544"/>
    <lineage>
        <taxon>Eukaryota</taxon>
        <taxon>Fungi</taxon>
        <taxon>Dikarya</taxon>
        <taxon>Ascomycota</taxon>
        <taxon>Pezizomycotina</taxon>
        <taxon>Pezizomycetes</taxon>
        <taxon>Pezizales</taxon>
        <taxon>Pyronemataceae</taxon>
        <taxon>Sphaerosporella</taxon>
    </lineage>
</organism>
<protein>
    <recommendedName>
        <fullName evidence="1">DUF6589 domain-containing protein</fullName>
    </recommendedName>
</protein>